<dbReference type="InterPro" id="IPR011545">
    <property type="entry name" value="DEAD/DEAH_box_helicase_dom"/>
</dbReference>
<evidence type="ECO:0000256" key="11">
    <source>
        <dbReference type="ARBA" id="ARBA00047984"/>
    </source>
</evidence>
<accession>A0A9W6BD83</accession>
<evidence type="ECO:0000256" key="6">
    <source>
        <dbReference type="ARBA" id="ARBA00022806"/>
    </source>
</evidence>
<feature type="compositionally biased region" description="Basic and acidic residues" evidence="14">
    <location>
        <begin position="12"/>
        <end position="124"/>
    </location>
</feature>
<comment type="similarity">
    <text evidence="10">Belongs to the DEAD box helicase family. DDX23/PRP28 subfamily.</text>
</comment>
<comment type="subcellular location">
    <subcellularLocation>
        <location evidence="1">Nucleus</location>
    </subcellularLocation>
</comment>
<dbReference type="Pfam" id="PF25430">
    <property type="entry name" value="DDX23"/>
    <property type="match status" value="1"/>
</dbReference>
<organism evidence="18 19">
    <name type="scientific">Pleodorina starrii</name>
    <dbReference type="NCBI Taxonomy" id="330485"/>
    <lineage>
        <taxon>Eukaryota</taxon>
        <taxon>Viridiplantae</taxon>
        <taxon>Chlorophyta</taxon>
        <taxon>core chlorophytes</taxon>
        <taxon>Chlorophyceae</taxon>
        <taxon>CS clade</taxon>
        <taxon>Chlamydomonadales</taxon>
        <taxon>Volvocaceae</taxon>
        <taxon>Pleodorina</taxon>
    </lineage>
</organism>
<evidence type="ECO:0000259" key="16">
    <source>
        <dbReference type="PROSITE" id="PS51194"/>
    </source>
</evidence>
<evidence type="ECO:0000256" key="14">
    <source>
        <dbReference type="SAM" id="MobiDB-lite"/>
    </source>
</evidence>
<keyword evidence="18" id="KW-0946">Virion</keyword>
<keyword evidence="4" id="KW-0547">Nucleotide-binding</keyword>
<feature type="compositionally biased region" description="Low complexity" evidence="14">
    <location>
        <begin position="147"/>
        <end position="177"/>
    </location>
</feature>
<dbReference type="GO" id="GO:0008380">
    <property type="term" value="P:RNA splicing"/>
    <property type="evidence" value="ECO:0007669"/>
    <property type="project" value="UniProtKB-KW"/>
</dbReference>
<dbReference type="InterPro" id="IPR001650">
    <property type="entry name" value="Helicase_C-like"/>
</dbReference>
<evidence type="ECO:0000259" key="15">
    <source>
        <dbReference type="PROSITE" id="PS51192"/>
    </source>
</evidence>
<dbReference type="InterPro" id="IPR057479">
    <property type="entry name" value="PRP28/DDX23-like_helical"/>
</dbReference>
<keyword evidence="9" id="KW-0539">Nucleus</keyword>
<dbReference type="PROSITE" id="PS51192">
    <property type="entry name" value="HELICASE_ATP_BIND_1"/>
    <property type="match status" value="1"/>
</dbReference>
<evidence type="ECO:0000256" key="9">
    <source>
        <dbReference type="ARBA" id="ARBA00023242"/>
    </source>
</evidence>
<dbReference type="Pfam" id="PF00271">
    <property type="entry name" value="Helicase_C"/>
    <property type="match status" value="1"/>
</dbReference>
<dbReference type="InterPro" id="IPR014014">
    <property type="entry name" value="RNA_helicase_DEAD_Q_motif"/>
</dbReference>
<protein>
    <recommendedName>
        <fullName evidence="12">DEAD-box ATP-dependent RNA helicase 21</fullName>
        <ecNumber evidence="2">3.6.4.13</ecNumber>
    </recommendedName>
</protein>
<dbReference type="GO" id="GO:0006397">
    <property type="term" value="P:mRNA processing"/>
    <property type="evidence" value="ECO:0007669"/>
    <property type="project" value="UniProtKB-KW"/>
</dbReference>
<evidence type="ECO:0000256" key="10">
    <source>
        <dbReference type="ARBA" id="ARBA00037954"/>
    </source>
</evidence>
<dbReference type="GO" id="GO:0003676">
    <property type="term" value="F:nucleic acid binding"/>
    <property type="evidence" value="ECO:0007669"/>
    <property type="project" value="InterPro"/>
</dbReference>
<keyword evidence="3" id="KW-0507">mRNA processing</keyword>
<feature type="compositionally biased region" description="Basic and acidic residues" evidence="14">
    <location>
        <begin position="250"/>
        <end position="291"/>
    </location>
</feature>
<evidence type="ECO:0000313" key="19">
    <source>
        <dbReference type="Proteomes" id="UP001165080"/>
    </source>
</evidence>
<proteinExistence type="inferred from homology"/>
<evidence type="ECO:0000256" key="2">
    <source>
        <dbReference type="ARBA" id="ARBA00012552"/>
    </source>
</evidence>
<keyword evidence="7" id="KW-0067">ATP-binding</keyword>
<dbReference type="Pfam" id="PF00270">
    <property type="entry name" value="DEAD"/>
    <property type="match status" value="1"/>
</dbReference>
<feature type="region of interest" description="Disordered" evidence="14">
    <location>
        <begin position="1"/>
        <end position="197"/>
    </location>
</feature>
<feature type="short sequence motif" description="Q motif" evidence="13">
    <location>
        <begin position="503"/>
        <end position="531"/>
    </location>
</feature>
<evidence type="ECO:0000259" key="17">
    <source>
        <dbReference type="PROSITE" id="PS51195"/>
    </source>
</evidence>
<keyword evidence="19" id="KW-1185">Reference proteome</keyword>
<evidence type="ECO:0000256" key="3">
    <source>
        <dbReference type="ARBA" id="ARBA00022664"/>
    </source>
</evidence>
<dbReference type="SUPFAM" id="SSF52540">
    <property type="entry name" value="P-loop containing nucleoside triphosphate hydrolases"/>
    <property type="match status" value="1"/>
</dbReference>
<dbReference type="SMART" id="SM00487">
    <property type="entry name" value="DEXDc"/>
    <property type="match status" value="1"/>
</dbReference>
<dbReference type="GO" id="GO:0005634">
    <property type="term" value="C:nucleus"/>
    <property type="evidence" value="ECO:0007669"/>
    <property type="project" value="UniProtKB-SubCell"/>
</dbReference>
<keyword evidence="5" id="KW-0378">Hydrolase</keyword>
<dbReference type="EMBL" id="BRXU01000002">
    <property type="protein sequence ID" value="GLC49598.1"/>
    <property type="molecule type" value="Genomic_DNA"/>
</dbReference>
<keyword evidence="8" id="KW-0508">mRNA splicing</keyword>
<keyword evidence="6" id="KW-0347">Helicase</keyword>
<dbReference type="SMART" id="SM00490">
    <property type="entry name" value="HELICc"/>
    <property type="match status" value="1"/>
</dbReference>
<dbReference type="PROSITE" id="PS51195">
    <property type="entry name" value="Q_MOTIF"/>
    <property type="match status" value="1"/>
</dbReference>
<feature type="domain" description="Helicase ATP-binding" evidence="15">
    <location>
        <begin position="534"/>
        <end position="729"/>
    </location>
</feature>
<dbReference type="CDD" id="cd18787">
    <property type="entry name" value="SF2_C_DEAD"/>
    <property type="match status" value="1"/>
</dbReference>
<dbReference type="GO" id="GO:0005524">
    <property type="term" value="F:ATP binding"/>
    <property type="evidence" value="ECO:0007669"/>
    <property type="project" value="UniProtKB-KW"/>
</dbReference>
<evidence type="ECO:0000256" key="4">
    <source>
        <dbReference type="ARBA" id="ARBA00022741"/>
    </source>
</evidence>
<evidence type="ECO:0000256" key="8">
    <source>
        <dbReference type="ARBA" id="ARBA00023187"/>
    </source>
</evidence>
<dbReference type="InterPro" id="IPR014001">
    <property type="entry name" value="Helicase_ATP-bd"/>
</dbReference>
<evidence type="ECO:0000313" key="18">
    <source>
        <dbReference type="EMBL" id="GLC49598.1"/>
    </source>
</evidence>
<dbReference type="Gene3D" id="3.40.50.300">
    <property type="entry name" value="P-loop containing nucleotide triphosphate hydrolases"/>
    <property type="match status" value="2"/>
</dbReference>
<evidence type="ECO:0000256" key="1">
    <source>
        <dbReference type="ARBA" id="ARBA00004123"/>
    </source>
</evidence>
<keyword evidence="18" id="KW-0261">Viral envelope protein</keyword>
<dbReference type="PROSITE" id="PS00039">
    <property type="entry name" value="DEAD_ATP_HELICASE"/>
    <property type="match status" value="1"/>
</dbReference>
<dbReference type="GO" id="GO:0003724">
    <property type="term" value="F:RNA helicase activity"/>
    <property type="evidence" value="ECO:0007669"/>
    <property type="project" value="UniProtKB-EC"/>
</dbReference>
<comment type="caution">
    <text evidence="18">The sequence shown here is derived from an EMBL/GenBank/DDBJ whole genome shotgun (WGS) entry which is preliminary data.</text>
</comment>
<feature type="region of interest" description="Disordered" evidence="14">
    <location>
        <begin position="896"/>
        <end position="922"/>
    </location>
</feature>
<dbReference type="EC" id="3.6.4.13" evidence="2"/>
<dbReference type="InterPro" id="IPR027417">
    <property type="entry name" value="P-loop_NTPase"/>
</dbReference>
<dbReference type="PANTHER" id="PTHR47958">
    <property type="entry name" value="ATP-DEPENDENT RNA HELICASE DBP3"/>
    <property type="match status" value="1"/>
</dbReference>
<evidence type="ECO:0000256" key="7">
    <source>
        <dbReference type="ARBA" id="ARBA00022840"/>
    </source>
</evidence>
<dbReference type="InterPro" id="IPR000629">
    <property type="entry name" value="RNA-helicase_DEAD-box_CS"/>
</dbReference>
<dbReference type="PROSITE" id="PS51194">
    <property type="entry name" value="HELICASE_CTER"/>
    <property type="match status" value="1"/>
</dbReference>
<dbReference type="FunFam" id="3.40.50.300:FF:000322">
    <property type="entry name" value="probable ATP-dependent RNA helicase DDX23"/>
    <property type="match status" value="1"/>
</dbReference>
<sequence>MGRSRSPSPSRGGERSKRDRSRSQERGSKRSRQEKDERREERRERDDDRRRDEEGRRGKDRRDRDRDREKDRDRDREKDKDRDRDRDRDRDKDRDRDRRDRDGRDAKDGRDGRDKRDGRDEGRDGRRRSPSPAPRVKQEEDEEAKAAAEATAAKQEPDAARAMSPAAAKKPEPLSLEELLKKKKQQQEEESKPRFLTKAERQALALAKLEASRAGVQAAQLAKMDSARSAAGGGGGASLPPPPPLPPSAREWDRDRERDRDRDPYGDRDRGGGGGRDRDRDRYGGGDRDRGYGGGGGGGGGRDRDRDKDRAGGRDDDKGRAARGSTPLPGPPGGGGGVPEQTAAERERELEMIKQQYLGQEKIKKRILRPSEKFKFNFDWDSKDDTSRDLNPLYNNLHEAALMFGRGMRAGIDRREQKKAAATLEAELLKKARAAAGLGETAETREHDRERKRLADQYDGFDMRVERHWTEKALEDMTERDWRIFREDFNIGYRGVNTVLPIRNWDESGLPPLLRKAIERVGYKKPSPIQMAAIPLGMQQRDVIGIAETGSGKTAAFVLPMLSYIMRQPPMNEENEADGPYAVVLAPTRELAQQIEEETHKLAHYTDYRVTSVVGGQSIEEQGAKLRKGCEIVIATPGRLLDCIDRHYAVLNQCNYVVLDEADRMIDLGFEPQVIGVLDAMPSSTLKPDEEGAVLEANRTYRTTYMFSATMPTAVERLAKKYLRRPVVVVIGSAGKVTDNVTQRVFVIKENEKPRILEQEMEQVDEKRVIVFVNTQRQCDNVHRHLEELGYRCTILHGGKTQDQREAGIKGFRDGTYNCLIATDVAGRGIDVPDVALVINYDMPNNIENYTHRIGRTGRAGKKGAAVTFLTLGDTGVFYDLKRLLEESKAAVPPELARHEASKLKPGSIEAKSRKEQTVFAA</sequence>
<comment type="catalytic activity">
    <reaction evidence="11">
        <text>ATP + H2O = ADP + phosphate + H(+)</text>
        <dbReference type="Rhea" id="RHEA:13065"/>
        <dbReference type="ChEBI" id="CHEBI:15377"/>
        <dbReference type="ChEBI" id="CHEBI:15378"/>
        <dbReference type="ChEBI" id="CHEBI:30616"/>
        <dbReference type="ChEBI" id="CHEBI:43474"/>
        <dbReference type="ChEBI" id="CHEBI:456216"/>
        <dbReference type="EC" id="3.6.4.13"/>
    </reaction>
</comment>
<dbReference type="FunFam" id="3.40.50.300:FF:000008">
    <property type="entry name" value="ATP-dependent RNA helicase RhlB"/>
    <property type="match status" value="1"/>
</dbReference>
<feature type="compositionally biased region" description="Basic and acidic residues" evidence="14">
    <location>
        <begin position="301"/>
        <end position="320"/>
    </location>
</feature>
<gene>
    <name evidence="18" type="primary">PLEST004836</name>
    <name evidence="18" type="ORF">PLESTB_000262900</name>
</gene>
<dbReference type="OrthoDB" id="196131at2759"/>
<feature type="region of interest" description="Disordered" evidence="14">
    <location>
        <begin position="211"/>
        <end position="344"/>
    </location>
</feature>
<feature type="compositionally biased region" description="Basic and acidic residues" evidence="14">
    <location>
        <begin position="911"/>
        <end position="922"/>
    </location>
</feature>
<feature type="domain" description="DEAD-box RNA helicase Q" evidence="17">
    <location>
        <begin position="503"/>
        <end position="531"/>
    </location>
</feature>
<evidence type="ECO:0000256" key="13">
    <source>
        <dbReference type="PROSITE-ProRule" id="PRU00552"/>
    </source>
</evidence>
<reference evidence="18 19" key="1">
    <citation type="journal article" date="2023" name="Commun. Biol.">
        <title>Reorganization of the ancestral sex-determining regions during the evolution of trioecy in Pleodorina starrii.</title>
        <authorList>
            <person name="Takahashi K."/>
            <person name="Suzuki S."/>
            <person name="Kawai-Toyooka H."/>
            <person name="Yamamoto K."/>
            <person name="Hamaji T."/>
            <person name="Ootsuki R."/>
            <person name="Yamaguchi H."/>
            <person name="Kawachi M."/>
            <person name="Higashiyama T."/>
            <person name="Nozaki H."/>
        </authorList>
    </citation>
    <scope>NUCLEOTIDE SEQUENCE [LARGE SCALE GENOMIC DNA]</scope>
    <source>
        <strain evidence="18 19">NIES-4479</strain>
    </source>
</reference>
<name>A0A9W6BD83_9CHLO</name>
<feature type="compositionally biased region" description="Low complexity" evidence="14">
    <location>
        <begin position="1"/>
        <end position="11"/>
    </location>
</feature>
<feature type="compositionally biased region" description="Basic and acidic residues" evidence="14">
    <location>
        <begin position="185"/>
        <end position="197"/>
    </location>
</feature>
<feature type="domain" description="Helicase C-terminal" evidence="16">
    <location>
        <begin position="756"/>
        <end position="900"/>
    </location>
</feature>
<dbReference type="CDD" id="cd17945">
    <property type="entry name" value="DEADc_DDX23"/>
    <property type="match status" value="1"/>
</dbReference>
<dbReference type="Proteomes" id="UP001165080">
    <property type="component" value="Unassembled WGS sequence"/>
</dbReference>
<evidence type="ECO:0000256" key="5">
    <source>
        <dbReference type="ARBA" id="ARBA00022801"/>
    </source>
</evidence>
<dbReference type="AlphaFoldDB" id="A0A9W6BD83"/>
<dbReference type="GO" id="GO:0016787">
    <property type="term" value="F:hydrolase activity"/>
    <property type="evidence" value="ECO:0007669"/>
    <property type="project" value="UniProtKB-KW"/>
</dbReference>
<evidence type="ECO:0000256" key="12">
    <source>
        <dbReference type="ARBA" id="ARBA00068856"/>
    </source>
</evidence>